<keyword evidence="5" id="KW-0574">Periplasm</keyword>
<comment type="caution">
    <text evidence="8">The sequence shown here is derived from an EMBL/GenBank/DDBJ whole genome shotgun (WGS) entry which is preliminary data.</text>
</comment>
<dbReference type="AlphaFoldDB" id="A0A5D6VZS0"/>
<dbReference type="GO" id="GO:0016740">
    <property type="term" value="F:transferase activity"/>
    <property type="evidence" value="ECO:0007669"/>
    <property type="project" value="UniProtKB-KW"/>
</dbReference>
<dbReference type="UniPathway" id="UPA00286"/>
<organism evidence="8 9">
    <name type="scientific">Selenomonas ruminis</name>
    <dbReference type="NCBI Taxonomy" id="2593411"/>
    <lineage>
        <taxon>Bacteria</taxon>
        <taxon>Bacillati</taxon>
        <taxon>Bacillota</taxon>
        <taxon>Negativicutes</taxon>
        <taxon>Selenomonadales</taxon>
        <taxon>Selenomonadaceae</taxon>
        <taxon>Selenomonas</taxon>
    </lineage>
</organism>
<evidence type="ECO:0000256" key="5">
    <source>
        <dbReference type="ARBA" id="ARBA00022764"/>
    </source>
</evidence>
<proteinExistence type="predicted"/>
<gene>
    <name evidence="8" type="ORF">FZ040_12690</name>
</gene>
<dbReference type="EMBL" id="VTOY01000018">
    <property type="protein sequence ID" value="TYZ19954.1"/>
    <property type="molecule type" value="Genomic_DNA"/>
</dbReference>
<evidence type="ECO:0000256" key="4">
    <source>
        <dbReference type="ARBA" id="ARBA00022729"/>
    </source>
</evidence>
<feature type="domain" description="AlgX/AlgJ SGNH hydrolase-like" evidence="7">
    <location>
        <begin position="150"/>
        <end position="267"/>
    </location>
</feature>
<dbReference type="InterPro" id="IPR031811">
    <property type="entry name" value="ALGX/ALGJ_SGNH-like"/>
</dbReference>
<dbReference type="GO" id="GO:0042597">
    <property type="term" value="C:periplasmic space"/>
    <property type="evidence" value="ECO:0007669"/>
    <property type="project" value="UniProtKB-SubCell"/>
</dbReference>
<evidence type="ECO:0000256" key="1">
    <source>
        <dbReference type="ARBA" id="ARBA00004418"/>
    </source>
</evidence>
<dbReference type="Proteomes" id="UP000323646">
    <property type="component" value="Unassembled WGS sequence"/>
</dbReference>
<sequence length="451" mass="51931">MRKFNIRQGLMLCASGLLVMVMLTVFMRLGTTHIMVKRAHMDNVVTQTILYDNADLQMEKKEVDRKIDWEKAYPFSDIDRVKKKEWLTTRKIEDKAEQVEKKIGDWTSKYLLGYYKLAEAGRGYTEKIGWGLISPQQEVISLGNGYWSFVYPKDSSAIREKADSLIELAQNVEANGGRFIYIQAPFKVDPYGDCGINGMFDFSNQNCDDLLGQLQARSIATMDLRQDLHSWAQAEQLSYHEYFFRTDHHWKPETALRAAKVVGERLCEYGIPVDGQHYDLHDFDVEVLPEFFLGSEGKRVTLSRALPDNFAILHPKFATKITLDIPEKNIHDTGDFELAYDKTRVERCDYYHLNPYGMYGYGDRQVMNIENLLLPVTDKKVLLIRDSFCDTMAPFLALGIRNLMTLDVRHFTGSVKTYIATHKPDVVIVMYTGSLSGGIEWGTHKDKFDFR</sequence>
<evidence type="ECO:0000256" key="3">
    <source>
        <dbReference type="ARBA" id="ARBA00022679"/>
    </source>
</evidence>
<dbReference type="RefSeq" id="WP_149172338.1">
    <property type="nucleotide sequence ID" value="NZ_VTOY01000018.1"/>
</dbReference>
<evidence type="ECO:0000256" key="6">
    <source>
        <dbReference type="ARBA" id="ARBA00022841"/>
    </source>
</evidence>
<name>A0A5D6VZS0_9FIRM</name>
<keyword evidence="3" id="KW-0808">Transferase</keyword>
<keyword evidence="4" id="KW-0732">Signal</keyword>
<keyword evidence="9" id="KW-1185">Reference proteome</keyword>
<dbReference type="GO" id="GO:0042121">
    <property type="term" value="P:alginic acid biosynthetic process"/>
    <property type="evidence" value="ECO:0007669"/>
    <property type="project" value="UniProtKB-UniPathway"/>
</dbReference>
<evidence type="ECO:0000259" key="7">
    <source>
        <dbReference type="Pfam" id="PF16822"/>
    </source>
</evidence>
<reference evidence="8 9" key="1">
    <citation type="submission" date="2019-08" db="EMBL/GenBank/DDBJ databases">
        <title>Selenomonas sp. mPRGC5 and Selenomonas sp. mPRGC8 isolated from ruminal fluid of dairy goat (Capra hircus).</title>
        <authorList>
            <person name="Poothong S."/>
            <person name="Nuengjamnong C."/>
            <person name="Tanasupawat S."/>
        </authorList>
    </citation>
    <scope>NUCLEOTIDE SEQUENCE [LARGE SCALE GENOMIC DNA]</scope>
    <source>
        <strain evidence="9">mPRGC5</strain>
    </source>
</reference>
<dbReference type="Pfam" id="PF16822">
    <property type="entry name" value="ALGX"/>
    <property type="match status" value="1"/>
</dbReference>
<keyword evidence="6" id="KW-0016">Alginate biosynthesis</keyword>
<dbReference type="OrthoDB" id="175771at2"/>
<evidence type="ECO:0000313" key="8">
    <source>
        <dbReference type="EMBL" id="TYZ19954.1"/>
    </source>
</evidence>
<evidence type="ECO:0000313" key="9">
    <source>
        <dbReference type="Proteomes" id="UP000323646"/>
    </source>
</evidence>
<protein>
    <recommendedName>
        <fullName evidence="7">AlgX/AlgJ SGNH hydrolase-like domain-containing protein</fullName>
    </recommendedName>
</protein>
<comment type="subcellular location">
    <subcellularLocation>
        <location evidence="1">Periplasm</location>
    </subcellularLocation>
</comment>
<evidence type="ECO:0000256" key="2">
    <source>
        <dbReference type="ARBA" id="ARBA00005182"/>
    </source>
</evidence>
<comment type="pathway">
    <text evidence="2">Glycan biosynthesis; alginate biosynthesis.</text>
</comment>
<accession>A0A5D6VZS0</accession>